<dbReference type="GO" id="GO:0000976">
    <property type="term" value="F:transcription cis-regulatory region binding"/>
    <property type="evidence" value="ECO:0007669"/>
    <property type="project" value="TreeGrafter"/>
</dbReference>
<keyword evidence="1" id="KW-0805">Transcription regulation</keyword>
<evidence type="ECO:0000256" key="1">
    <source>
        <dbReference type="ARBA" id="ARBA00023015"/>
    </source>
</evidence>
<evidence type="ECO:0000256" key="2">
    <source>
        <dbReference type="ARBA" id="ARBA00023125"/>
    </source>
</evidence>
<dbReference type="PANTHER" id="PTHR30055">
    <property type="entry name" value="HTH-TYPE TRANSCRIPTIONAL REGULATOR RUTR"/>
    <property type="match status" value="1"/>
</dbReference>
<protein>
    <submittedName>
        <fullName evidence="6">Transcriptional regulator, TetR family</fullName>
    </submittedName>
</protein>
<dbReference type="Gene3D" id="1.10.357.10">
    <property type="entry name" value="Tetracycline Repressor, domain 2"/>
    <property type="match status" value="1"/>
</dbReference>
<evidence type="ECO:0000313" key="7">
    <source>
        <dbReference type="Proteomes" id="UP000219482"/>
    </source>
</evidence>
<name>A0A286GSH9_9ACTN</name>
<keyword evidence="7" id="KW-1185">Reference proteome</keyword>
<evidence type="ECO:0000313" key="6">
    <source>
        <dbReference type="EMBL" id="SOD98511.1"/>
    </source>
</evidence>
<dbReference type="Proteomes" id="UP000219482">
    <property type="component" value="Unassembled WGS sequence"/>
</dbReference>
<evidence type="ECO:0000256" key="3">
    <source>
        <dbReference type="ARBA" id="ARBA00023163"/>
    </source>
</evidence>
<feature type="DNA-binding region" description="H-T-H motif" evidence="4">
    <location>
        <begin position="39"/>
        <end position="58"/>
    </location>
</feature>
<dbReference type="GO" id="GO:0003700">
    <property type="term" value="F:DNA-binding transcription factor activity"/>
    <property type="evidence" value="ECO:0007669"/>
    <property type="project" value="TreeGrafter"/>
</dbReference>
<evidence type="ECO:0000259" key="5">
    <source>
        <dbReference type="PROSITE" id="PS50977"/>
    </source>
</evidence>
<dbReference type="EMBL" id="OCNK01000002">
    <property type="protein sequence ID" value="SOD98511.1"/>
    <property type="molecule type" value="Genomic_DNA"/>
</dbReference>
<dbReference type="Pfam" id="PF00440">
    <property type="entry name" value="TetR_N"/>
    <property type="match status" value="1"/>
</dbReference>
<keyword evidence="3" id="KW-0804">Transcription</keyword>
<gene>
    <name evidence="6" type="ORF">SAMN06272739_1935</name>
</gene>
<dbReference type="PROSITE" id="PS50977">
    <property type="entry name" value="HTH_TETR_2"/>
    <property type="match status" value="1"/>
</dbReference>
<organism evidence="6 7">
    <name type="scientific">Blastococcus haudaquaticus</name>
    <dbReference type="NCBI Taxonomy" id="1938745"/>
    <lineage>
        <taxon>Bacteria</taxon>
        <taxon>Bacillati</taxon>
        <taxon>Actinomycetota</taxon>
        <taxon>Actinomycetes</taxon>
        <taxon>Geodermatophilales</taxon>
        <taxon>Geodermatophilaceae</taxon>
        <taxon>Blastococcus</taxon>
    </lineage>
</organism>
<dbReference type="InterPro" id="IPR023772">
    <property type="entry name" value="DNA-bd_HTH_TetR-type_CS"/>
</dbReference>
<dbReference type="OrthoDB" id="5242485at2"/>
<dbReference type="InterPro" id="IPR001647">
    <property type="entry name" value="HTH_TetR"/>
</dbReference>
<dbReference type="InterPro" id="IPR009057">
    <property type="entry name" value="Homeodomain-like_sf"/>
</dbReference>
<dbReference type="PANTHER" id="PTHR30055:SF234">
    <property type="entry name" value="HTH-TYPE TRANSCRIPTIONAL REGULATOR BETI"/>
    <property type="match status" value="1"/>
</dbReference>
<proteinExistence type="predicted"/>
<reference evidence="7" key="1">
    <citation type="submission" date="2017-09" db="EMBL/GenBank/DDBJ databases">
        <authorList>
            <person name="Varghese N."/>
            <person name="Submissions S."/>
        </authorList>
    </citation>
    <scope>NUCLEOTIDE SEQUENCE [LARGE SCALE GENOMIC DNA]</scope>
    <source>
        <strain evidence="7">DSM 44270</strain>
    </source>
</reference>
<feature type="domain" description="HTH tetR-type" evidence="5">
    <location>
        <begin position="16"/>
        <end position="76"/>
    </location>
</feature>
<dbReference type="InterPro" id="IPR050109">
    <property type="entry name" value="HTH-type_TetR-like_transc_reg"/>
</dbReference>
<keyword evidence="2 4" id="KW-0238">DNA-binding</keyword>
<dbReference type="PROSITE" id="PS01081">
    <property type="entry name" value="HTH_TETR_1"/>
    <property type="match status" value="1"/>
</dbReference>
<evidence type="ECO:0000256" key="4">
    <source>
        <dbReference type="PROSITE-ProRule" id="PRU00335"/>
    </source>
</evidence>
<dbReference type="RefSeq" id="WP_097183656.1">
    <property type="nucleotide sequence ID" value="NZ_OCNK01000002.1"/>
</dbReference>
<dbReference type="SUPFAM" id="SSF46689">
    <property type="entry name" value="Homeodomain-like"/>
    <property type="match status" value="1"/>
</dbReference>
<accession>A0A286GSH9</accession>
<dbReference type="AlphaFoldDB" id="A0A286GSH9"/>
<sequence>MHTLVDPADDPAVDDAPRRGRILWALATCMAAKGYQATTIADIAAAARVSKTVVYAHFRDKEHCLLELYSRANDKVLATVRQAQDDARRAGLPWRDRLRAGVGAYLATLADGPAVAWAALVEVQAAGRPALVLRRQMIDRYVELLTEVAHGLAEEHPDEVRSVSRDLLVAAVGGINELMLARVERGEAALLREDDEVAAGIVIGLLERRDGPAGSAAPRPPG</sequence>